<dbReference type="AlphaFoldDB" id="A0A6M0H3F8"/>
<organism evidence="2 3">
    <name type="scientific">Clostridium senegalense</name>
    <dbReference type="NCBI Taxonomy" id="1465809"/>
    <lineage>
        <taxon>Bacteria</taxon>
        <taxon>Bacillati</taxon>
        <taxon>Bacillota</taxon>
        <taxon>Clostridia</taxon>
        <taxon>Eubacteriales</taxon>
        <taxon>Clostridiaceae</taxon>
        <taxon>Clostridium</taxon>
    </lineage>
</organism>
<accession>A0A6M0H3F8</accession>
<dbReference type="PROSITE" id="PS50206">
    <property type="entry name" value="RHODANESE_3"/>
    <property type="match status" value="1"/>
</dbReference>
<proteinExistence type="predicted"/>
<feature type="domain" description="Rhodanese" evidence="1">
    <location>
        <begin position="15"/>
        <end position="98"/>
    </location>
</feature>
<dbReference type="Proteomes" id="UP000481872">
    <property type="component" value="Unassembled WGS sequence"/>
</dbReference>
<dbReference type="EMBL" id="JAAGPU010000012">
    <property type="protein sequence ID" value="NEU04744.1"/>
    <property type="molecule type" value="Genomic_DNA"/>
</dbReference>
<gene>
    <name evidence="2" type="ORF">G3M99_07740</name>
</gene>
<evidence type="ECO:0000313" key="3">
    <source>
        <dbReference type="Proteomes" id="UP000481872"/>
    </source>
</evidence>
<dbReference type="InterPro" id="IPR036873">
    <property type="entry name" value="Rhodanese-like_dom_sf"/>
</dbReference>
<dbReference type="PANTHER" id="PTHR43031">
    <property type="entry name" value="FAD-DEPENDENT OXIDOREDUCTASE"/>
    <property type="match status" value="1"/>
</dbReference>
<protein>
    <submittedName>
        <fullName evidence="2">Rhodanese-like domain-containing protein</fullName>
    </submittedName>
</protein>
<evidence type="ECO:0000259" key="1">
    <source>
        <dbReference type="PROSITE" id="PS50206"/>
    </source>
</evidence>
<reference evidence="2 3" key="1">
    <citation type="submission" date="2020-02" db="EMBL/GenBank/DDBJ databases">
        <title>Genome assembly of a novel Clostridium senegalense strain.</title>
        <authorList>
            <person name="Gupta T.B."/>
            <person name="Jauregui R."/>
            <person name="Maclean P."/>
            <person name="Nawarathana A."/>
            <person name="Brightwell G."/>
        </authorList>
    </citation>
    <scope>NUCLEOTIDE SEQUENCE [LARGE SCALE GENOMIC DNA]</scope>
    <source>
        <strain evidence="2 3">AGRFS4</strain>
    </source>
</reference>
<dbReference type="Pfam" id="PF00581">
    <property type="entry name" value="Rhodanese"/>
    <property type="match status" value="1"/>
</dbReference>
<dbReference type="RefSeq" id="WP_199869746.1">
    <property type="nucleotide sequence ID" value="NZ_JAAGPU010000012.1"/>
</dbReference>
<name>A0A6M0H3F8_9CLOT</name>
<dbReference type="InterPro" id="IPR050229">
    <property type="entry name" value="GlpE_sulfurtransferase"/>
</dbReference>
<dbReference type="SUPFAM" id="SSF52821">
    <property type="entry name" value="Rhodanese/Cell cycle control phosphatase"/>
    <property type="match status" value="1"/>
</dbReference>
<dbReference type="SMART" id="SM00450">
    <property type="entry name" value="RHOD"/>
    <property type="match status" value="1"/>
</dbReference>
<dbReference type="Gene3D" id="3.40.250.10">
    <property type="entry name" value="Rhodanese-like domain"/>
    <property type="match status" value="1"/>
</dbReference>
<evidence type="ECO:0000313" key="2">
    <source>
        <dbReference type="EMBL" id="NEU04744.1"/>
    </source>
</evidence>
<dbReference type="PANTHER" id="PTHR43031:SF1">
    <property type="entry name" value="PYRIDINE NUCLEOTIDE-DISULPHIDE OXIDOREDUCTASE"/>
    <property type="match status" value="1"/>
</dbReference>
<keyword evidence="3" id="KW-1185">Reference proteome</keyword>
<sequence>MNNIDVKQLMEKIISKENIVVLDVRSKVQYNEDHIKGAINIPMSNLAIEADNLDIDKEIVVYCNSGKVSIGATLFLLDKGFNVKNLKGGFEVYKKITN</sequence>
<dbReference type="CDD" id="cd00158">
    <property type="entry name" value="RHOD"/>
    <property type="match status" value="1"/>
</dbReference>
<dbReference type="InterPro" id="IPR001763">
    <property type="entry name" value="Rhodanese-like_dom"/>
</dbReference>
<comment type="caution">
    <text evidence="2">The sequence shown here is derived from an EMBL/GenBank/DDBJ whole genome shotgun (WGS) entry which is preliminary data.</text>
</comment>